<feature type="compositionally biased region" description="Polar residues" evidence="8">
    <location>
        <begin position="441"/>
        <end position="459"/>
    </location>
</feature>
<feature type="region of interest" description="Disordered" evidence="8">
    <location>
        <begin position="373"/>
        <end position="402"/>
    </location>
</feature>
<dbReference type="Gene3D" id="1.10.10.60">
    <property type="entry name" value="Homeodomain-like"/>
    <property type="match status" value="2"/>
</dbReference>
<dbReference type="PANTHER" id="PTHR47995:SF18">
    <property type="entry name" value="TRANSCRIPTION FACTOR MYB65"/>
    <property type="match status" value="1"/>
</dbReference>
<feature type="compositionally biased region" description="Low complexity" evidence="8">
    <location>
        <begin position="304"/>
        <end position="314"/>
    </location>
</feature>
<evidence type="ECO:0000313" key="11">
    <source>
        <dbReference type="EMBL" id="SPD19802.1"/>
    </source>
</evidence>
<protein>
    <submittedName>
        <fullName evidence="11">Uncharacterized protein</fullName>
    </submittedName>
</protein>
<dbReference type="GO" id="GO:0005634">
    <property type="term" value="C:nucleus"/>
    <property type="evidence" value="ECO:0007669"/>
    <property type="project" value="UniProtKB-SubCell"/>
</dbReference>
<evidence type="ECO:0000256" key="6">
    <source>
        <dbReference type="ARBA" id="ARBA00023163"/>
    </source>
</evidence>
<dbReference type="GO" id="GO:0003700">
    <property type="term" value="F:DNA-binding transcription factor activity"/>
    <property type="evidence" value="ECO:0007669"/>
    <property type="project" value="UniProtKB-ARBA"/>
</dbReference>
<evidence type="ECO:0000256" key="5">
    <source>
        <dbReference type="ARBA" id="ARBA00023159"/>
    </source>
</evidence>
<dbReference type="PROSITE" id="PS51294">
    <property type="entry name" value="HTH_MYB"/>
    <property type="match status" value="2"/>
</dbReference>
<keyword evidence="6" id="KW-0804">Transcription</keyword>
<evidence type="ECO:0000259" key="9">
    <source>
        <dbReference type="PROSITE" id="PS50090"/>
    </source>
</evidence>
<feature type="domain" description="Myb-like" evidence="9">
    <location>
        <begin position="27"/>
        <end position="79"/>
    </location>
</feature>
<name>A0A2N9I547_FAGSY</name>
<dbReference type="PANTHER" id="PTHR47995">
    <property type="entry name" value="TRANSCRIPTION FACTOR MYB33-RELATED"/>
    <property type="match status" value="1"/>
</dbReference>
<dbReference type="AlphaFoldDB" id="A0A2N9I547"/>
<evidence type="ECO:0000256" key="8">
    <source>
        <dbReference type="SAM" id="MobiDB-lite"/>
    </source>
</evidence>
<gene>
    <name evidence="11" type="ORF">FSB_LOCUS47684</name>
</gene>
<dbReference type="SMART" id="SM00717">
    <property type="entry name" value="SANT"/>
    <property type="match status" value="2"/>
</dbReference>
<reference evidence="11" key="1">
    <citation type="submission" date="2018-02" db="EMBL/GenBank/DDBJ databases">
        <authorList>
            <person name="Cohen D.B."/>
            <person name="Kent A.D."/>
        </authorList>
    </citation>
    <scope>NUCLEOTIDE SEQUENCE</scope>
</reference>
<dbReference type="InterPro" id="IPR001005">
    <property type="entry name" value="SANT/Myb"/>
</dbReference>
<feature type="domain" description="HTH myb-type" evidence="10">
    <location>
        <begin position="80"/>
        <end position="134"/>
    </location>
</feature>
<dbReference type="SUPFAM" id="SSF46689">
    <property type="entry name" value="Homeodomain-like"/>
    <property type="match status" value="1"/>
</dbReference>
<proteinExistence type="predicted"/>
<dbReference type="CDD" id="cd00167">
    <property type="entry name" value="SANT"/>
    <property type="match status" value="2"/>
</dbReference>
<evidence type="ECO:0000256" key="4">
    <source>
        <dbReference type="ARBA" id="ARBA00023125"/>
    </source>
</evidence>
<keyword evidence="5" id="KW-0010">Activator</keyword>
<dbReference type="EMBL" id="OIVN01004890">
    <property type="protein sequence ID" value="SPD19802.1"/>
    <property type="molecule type" value="Genomic_DNA"/>
</dbReference>
<feature type="region of interest" description="Disordered" evidence="8">
    <location>
        <begin position="293"/>
        <end position="317"/>
    </location>
</feature>
<comment type="subcellular location">
    <subcellularLocation>
        <location evidence="1">Nucleus</location>
    </subcellularLocation>
</comment>
<keyword evidence="7" id="KW-0539">Nucleus</keyword>
<organism evidence="11">
    <name type="scientific">Fagus sylvatica</name>
    <name type="common">Beechnut</name>
    <dbReference type="NCBI Taxonomy" id="28930"/>
    <lineage>
        <taxon>Eukaryota</taxon>
        <taxon>Viridiplantae</taxon>
        <taxon>Streptophyta</taxon>
        <taxon>Embryophyta</taxon>
        <taxon>Tracheophyta</taxon>
        <taxon>Spermatophyta</taxon>
        <taxon>Magnoliopsida</taxon>
        <taxon>eudicotyledons</taxon>
        <taxon>Gunneridae</taxon>
        <taxon>Pentapetalae</taxon>
        <taxon>rosids</taxon>
        <taxon>fabids</taxon>
        <taxon>Fagales</taxon>
        <taxon>Fagaceae</taxon>
        <taxon>Fagus</taxon>
    </lineage>
</organism>
<dbReference type="GO" id="GO:0003677">
    <property type="term" value="F:DNA binding"/>
    <property type="evidence" value="ECO:0007669"/>
    <property type="project" value="UniProtKB-KW"/>
</dbReference>
<evidence type="ECO:0000259" key="10">
    <source>
        <dbReference type="PROSITE" id="PS51294"/>
    </source>
</evidence>
<evidence type="ECO:0000256" key="1">
    <source>
        <dbReference type="ARBA" id="ARBA00004123"/>
    </source>
</evidence>
<keyword evidence="2" id="KW-0677">Repeat</keyword>
<evidence type="ECO:0000256" key="2">
    <source>
        <dbReference type="ARBA" id="ARBA00022737"/>
    </source>
</evidence>
<dbReference type="FunFam" id="1.10.10.60:FF:000001">
    <property type="entry name" value="MYB-related transcription factor"/>
    <property type="match status" value="1"/>
</dbReference>
<dbReference type="GO" id="GO:0048235">
    <property type="term" value="P:pollen sperm cell differentiation"/>
    <property type="evidence" value="ECO:0007669"/>
    <property type="project" value="UniProtKB-ARBA"/>
</dbReference>
<feature type="domain" description="Myb-like" evidence="9">
    <location>
        <begin position="80"/>
        <end position="130"/>
    </location>
</feature>
<sequence>MISKSGEGAQSLQAAGVVKGGGSEASRLGLKKGPWTAAEDTILVEYVKKYGEGNWNAVQKNCGLLRCGKSCRLRWANHLRPNLKKGSFSGEEERLIIELHSKLGNKWARMAAQLPGRTDNEIKNYWNTRMKRRQRAGLPLYPQEVQQDAEVFHLLQQQHNKHPNPAPVSFSALLSSSQPRKLNYNPPLSLFNAMSFTFPVENHANSGFYSNPSNQFKFFSENNNNPGYALPQPPVSPFGSSQSTLFNQNVASRQSLSTPFLEYNSNNFGSQYNLTPMVIGAPYQPFGVAQGLETEPPSNQTPLHSTTHTSSITSGDENMMGASSSANDYDMEPPFSQGNSGLLEAVLVESKTLSEKFKGKQVSAAAASDKGKGLVVDPSTEEEDAMNVDDLSSSQSSIGMKPTEEPIDEMSSMDDDLESLLTNFPSAMPAPEWYRGGRHLSNGQSSGVESDNVRLDTQQSASPAPVTTTTVPELEWGGMGPCNWKNMPGIC</sequence>
<keyword evidence="4" id="KW-0238">DNA-binding</keyword>
<dbReference type="FunFam" id="1.10.10.60:FF:000404">
    <property type="entry name" value="Transcription factor MYB97"/>
    <property type="match status" value="1"/>
</dbReference>
<accession>A0A2N9I547</accession>
<dbReference type="PROSITE" id="PS50090">
    <property type="entry name" value="MYB_LIKE"/>
    <property type="match status" value="2"/>
</dbReference>
<feature type="domain" description="HTH myb-type" evidence="10">
    <location>
        <begin position="27"/>
        <end position="79"/>
    </location>
</feature>
<dbReference type="InterPro" id="IPR017930">
    <property type="entry name" value="Myb_dom"/>
</dbReference>
<dbReference type="Pfam" id="PF00249">
    <property type="entry name" value="Myb_DNA-binding"/>
    <property type="match status" value="2"/>
</dbReference>
<dbReference type="InterPro" id="IPR009057">
    <property type="entry name" value="Homeodomain-like_sf"/>
</dbReference>
<feature type="region of interest" description="Disordered" evidence="8">
    <location>
        <begin position="436"/>
        <end position="473"/>
    </location>
</feature>
<keyword evidence="3" id="KW-0805">Transcription regulation</keyword>
<dbReference type="GO" id="GO:0090406">
    <property type="term" value="C:pollen tube"/>
    <property type="evidence" value="ECO:0007669"/>
    <property type="project" value="UniProtKB-ARBA"/>
</dbReference>
<dbReference type="GO" id="GO:0080092">
    <property type="term" value="P:regulation of pollen tube growth"/>
    <property type="evidence" value="ECO:0007669"/>
    <property type="project" value="UniProtKB-ARBA"/>
</dbReference>
<evidence type="ECO:0000256" key="3">
    <source>
        <dbReference type="ARBA" id="ARBA00023015"/>
    </source>
</evidence>
<evidence type="ECO:0000256" key="7">
    <source>
        <dbReference type="ARBA" id="ARBA00023242"/>
    </source>
</evidence>
<feature type="compositionally biased region" description="Low complexity" evidence="8">
    <location>
        <begin position="460"/>
        <end position="472"/>
    </location>
</feature>